<name>A0A806KAK5_9BACT</name>
<sequence length="61" mass="7033">MVGGLKKFFLRLSTKADSPLKYKKCLLAQFYNHSSFAVTRRYLGIAQDDKDEVYCRLAEVV</sequence>
<evidence type="ECO:0000313" key="1">
    <source>
        <dbReference type="EMBL" id="AGS51626.1"/>
    </source>
</evidence>
<dbReference type="EMBL" id="JQ844166">
    <property type="protein sequence ID" value="AGS51626.1"/>
    <property type="molecule type" value="Genomic_DNA"/>
</dbReference>
<dbReference type="AlphaFoldDB" id="A0A806KAK5"/>
<organism evidence="1">
    <name type="scientific">uncultured bacterium contig00017</name>
    <dbReference type="NCBI Taxonomy" id="1181508"/>
    <lineage>
        <taxon>Bacteria</taxon>
        <taxon>environmental samples</taxon>
    </lineage>
</organism>
<protein>
    <recommendedName>
        <fullName evidence="2">Integrase</fullName>
    </recommendedName>
</protein>
<reference evidence="1" key="1">
    <citation type="submission" date="2012-03" db="EMBL/GenBank/DDBJ databases">
        <title>Functional metagenomics reveals considerable lignocellulase gene clusters in the gut microbiome of a wood-feeding higher termite.</title>
        <authorList>
            <person name="Liu N."/>
        </authorList>
    </citation>
    <scope>NUCLEOTIDE SEQUENCE</scope>
</reference>
<evidence type="ECO:0008006" key="2">
    <source>
        <dbReference type="Google" id="ProtNLM"/>
    </source>
</evidence>
<accession>A0A806KAK5</accession>
<proteinExistence type="predicted"/>